<dbReference type="EMBL" id="BARV01006572">
    <property type="protein sequence ID" value="GAI14671.1"/>
    <property type="molecule type" value="Genomic_DNA"/>
</dbReference>
<proteinExistence type="predicted"/>
<gene>
    <name evidence="1" type="ORF">S06H3_13460</name>
</gene>
<sequence length="99" mass="11722">MKYTKIPGGFIGPRDEFEMNTKKMLLVSVERKSRQKLKLNLKTKMNNKMAWVRGINIIGEVDLDFLEKVLKKKFINRSYDEILNTNFEKLASRIPWTEN</sequence>
<accession>X1M998</accession>
<evidence type="ECO:0000313" key="1">
    <source>
        <dbReference type="EMBL" id="GAI14671.1"/>
    </source>
</evidence>
<protein>
    <submittedName>
        <fullName evidence="1">Uncharacterized protein</fullName>
    </submittedName>
</protein>
<organism evidence="1">
    <name type="scientific">marine sediment metagenome</name>
    <dbReference type="NCBI Taxonomy" id="412755"/>
    <lineage>
        <taxon>unclassified sequences</taxon>
        <taxon>metagenomes</taxon>
        <taxon>ecological metagenomes</taxon>
    </lineage>
</organism>
<comment type="caution">
    <text evidence="1">The sequence shown here is derived from an EMBL/GenBank/DDBJ whole genome shotgun (WGS) entry which is preliminary data.</text>
</comment>
<reference evidence="1" key="1">
    <citation type="journal article" date="2014" name="Front. Microbiol.">
        <title>High frequency of phylogenetically diverse reductive dehalogenase-homologous genes in deep subseafloor sedimentary metagenomes.</title>
        <authorList>
            <person name="Kawai M."/>
            <person name="Futagami T."/>
            <person name="Toyoda A."/>
            <person name="Takaki Y."/>
            <person name="Nishi S."/>
            <person name="Hori S."/>
            <person name="Arai W."/>
            <person name="Tsubouchi T."/>
            <person name="Morono Y."/>
            <person name="Uchiyama I."/>
            <person name="Ito T."/>
            <person name="Fujiyama A."/>
            <person name="Inagaki F."/>
            <person name="Takami H."/>
        </authorList>
    </citation>
    <scope>NUCLEOTIDE SEQUENCE</scope>
    <source>
        <strain evidence="1">Expedition CK06-06</strain>
    </source>
</reference>
<dbReference type="AlphaFoldDB" id="X1M998"/>
<name>X1M998_9ZZZZ</name>